<dbReference type="InterPro" id="IPR000905">
    <property type="entry name" value="Gcp-like_dom"/>
</dbReference>
<dbReference type="PANTHER" id="PTHR11735:SF11">
    <property type="entry name" value="TRNA THREONYLCARBAMOYLADENOSINE BIOSYNTHESIS PROTEIN TSAB"/>
    <property type="match status" value="1"/>
</dbReference>
<dbReference type="PANTHER" id="PTHR11735">
    <property type="entry name" value="TRNA N6-ADENOSINE THREONYLCARBAMOYLTRANSFERASE"/>
    <property type="match status" value="1"/>
</dbReference>
<feature type="domain" description="Gcp-like" evidence="1">
    <location>
        <begin position="46"/>
        <end position="137"/>
    </location>
</feature>
<dbReference type="NCBIfam" id="TIGR03725">
    <property type="entry name" value="T6A_YeaZ"/>
    <property type="match status" value="1"/>
</dbReference>
<proteinExistence type="predicted"/>
<dbReference type="GO" id="GO:0005829">
    <property type="term" value="C:cytosol"/>
    <property type="evidence" value="ECO:0007669"/>
    <property type="project" value="TreeGrafter"/>
</dbReference>
<name>A0A2W5H5P6_9BACT</name>
<dbReference type="Pfam" id="PF00814">
    <property type="entry name" value="TsaD"/>
    <property type="match status" value="1"/>
</dbReference>
<comment type="caution">
    <text evidence="2">The sequence shown here is derived from an EMBL/GenBank/DDBJ whole genome shotgun (WGS) entry which is preliminary data.</text>
</comment>
<evidence type="ECO:0000259" key="1">
    <source>
        <dbReference type="Pfam" id="PF00814"/>
    </source>
</evidence>
<gene>
    <name evidence="2" type="primary">tsaB</name>
    <name evidence="2" type="ORF">DI586_11235</name>
</gene>
<dbReference type="AlphaFoldDB" id="A0A2W5H5P6"/>
<dbReference type="EMBL" id="QFOT01000188">
    <property type="protein sequence ID" value="PZP53286.1"/>
    <property type="molecule type" value="Genomic_DNA"/>
</dbReference>
<dbReference type="SUPFAM" id="SSF53067">
    <property type="entry name" value="Actin-like ATPase domain"/>
    <property type="match status" value="1"/>
</dbReference>
<dbReference type="GO" id="GO:0002949">
    <property type="term" value="P:tRNA threonylcarbamoyladenosine modification"/>
    <property type="evidence" value="ECO:0007669"/>
    <property type="project" value="InterPro"/>
</dbReference>
<protein>
    <submittedName>
        <fullName evidence="2">tRNA (Adenosine(37)-N6)-threonylcarbamoyltransferase complex dimerization subunit type 1 TsaB</fullName>
    </submittedName>
</protein>
<sequence>MKMTWQEELEKIKKRRIVLALDTAVTGCSVCISDGDHFWTEIVETERGQAECLVPMINRVIRKAGYTYNDFDRIAVTTGPGSFTGVRVGLSTAKALGLSINRPVLGFDTLSVIAKASGLQRDTVILIDTKRGDFYGQAFTADLQPIGDPEIWTLGMAESSAFAIIRDVQPDVEVMARMAIEDQTDEIHYNPEKAPHPLYIRGAEVSQSKRAVPKIVKSA</sequence>
<evidence type="ECO:0000313" key="3">
    <source>
        <dbReference type="Proteomes" id="UP000249739"/>
    </source>
</evidence>
<dbReference type="InterPro" id="IPR043129">
    <property type="entry name" value="ATPase_NBD"/>
</dbReference>
<dbReference type="GO" id="GO:0016740">
    <property type="term" value="F:transferase activity"/>
    <property type="evidence" value="ECO:0007669"/>
    <property type="project" value="UniProtKB-KW"/>
</dbReference>
<accession>A0A2W5H5P6</accession>
<dbReference type="InterPro" id="IPR022496">
    <property type="entry name" value="T6A_TsaB"/>
</dbReference>
<keyword evidence="2" id="KW-0808">Transferase</keyword>
<organism evidence="2 3">
    <name type="scientific">Micavibrio aeruginosavorus</name>
    <dbReference type="NCBI Taxonomy" id="349221"/>
    <lineage>
        <taxon>Bacteria</taxon>
        <taxon>Pseudomonadati</taxon>
        <taxon>Bdellovibrionota</taxon>
        <taxon>Bdellovibrionia</taxon>
        <taxon>Bdellovibrionales</taxon>
        <taxon>Pseudobdellovibrionaceae</taxon>
        <taxon>Micavibrio</taxon>
    </lineage>
</organism>
<dbReference type="Proteomes" id="UP000249739">
    <property type="component" value="Unassembled WGS sequence"/>
</dbReference>
<reference evidence="2 3" key="1">
    <citation type="submission" date="2017-08" db="EMBL/GenBank/DDBJ databases">
        <title>Infants hospitalized years apart are colonized by the same room-sourced microbial strains.</title>
        <authorList>
            <person name="Brooks B."/>
            <person name="Olm M.R."/>
            <person name="Firek B.A."/>
            <person name="Baker R."/>
            <person name="Thomas B.C."/>
            <person name="Morowitz M.J."/>
            <person name="Banfield J.F."/>
        </authorList>
    </citation>
    <scope>NUCLEOTIDE SEQUENCE [LARGE SCALE GENOMIC DNA]</scope>
    <source>
        <strain evidence="2">S2_006_000_R2_64</strain>
    </source>
</reference>
<evidence type="ECO:0000313" key="2">
    <source>
        <dbReference type="EMBL" id="PZP53286.1"/>
    </source>
</evidence>
<dbReference type="Gene3D" id="3.30.420.40">
    <property type="match status" value="1"/>
</dbReference>